<dbReference type="Ensembl" id="ENSCSAVT00000010096.1">
    <property type="protein sequence ID" value="ENSCSAVP00000009975.1"/>
    <property type="gene ID" value="ENSCSAVG00000005875.1"/>
</dbReference>
<evidence type="ECO:0000256" key="1">
    <source>
        <dbReference type="SAM" id="MobiDB-lite"/>
    </source>
</evidence>
<feature type="region of interest" description="Disordered" evidence="1">
    <location>
        <begin position="27"/>
        <end position="47"/>
    </location>
</feature>
<reference evidence="2" key="2">
    <citation type="submission" date="2025-08" db="UniProtKB">
        <authorList>
            <consortium name="Ensembl"/>
        </authorList>
    </citation>
    <scope>IDENTIFICATION</scope>
</reference>
<dbReference type="GeneTree" id="ENSGT00530000068106"/>
<dbReference type="InParanoid" id="H2YXB4"/>
<dbReference type="HOGENOM" id="CLU_2043320_0_0_1"/>
<evidence type="ECO:0000313" key="2">
    <source>
        <dbReference type="Ensembl" id="ENSCSAVP00000009975.1"/>
    </source>
</evidence>
<organism evidence="2 3">
    <name type="scientific">Ciona savignyi</name>
    <name type="common">Pacific transparent sea squirt</name>
    <dbReference type="NCBI Taxonomy" id="51511"/>
    <lineage>
        <taxon>Eukaryota</taxon>
        <taxon>Metazoa</taxon>
        <taxon>Chordata</taxon>
        <taxon>Tunicata</taxon>
        <taxon>Ascidiacea</taxon>
        <taxon>Phlebobranchia</taxon>
        <taxon>Cionidae</taxon>
        <taxon>Ciona</taxon>
    </lineage>
</organism>
<reference evidence="2" key="3">
    <citation type="submission" date="2025-09" db="UniProtKB">
        <authorList>
            <consortium name="Ensembl"/>
        </authorList>
    </citation>
    <scope>IDENTIFICATION</scope>
</reference>
<reference evidence="3" key="1">
    <citation type="submission" date="2003-08" db="EMBL/GenBank/DDBJ databases">
        <authorList>
            <person name="Birren B."/>
            <person name="Nusbaum C."/>
            <person name="Abebe A."/>
            <person name="Abouelleil A."/>
            <person name="Adekoya E."/>
            <person name="Ait-zahra M."/>
            <person name="Allen N."/>
            <person name="Allen T."/>
            <person name="An P."/>
            <person name="Anderson M."/>
            <person name="Anderson S."/>
            <person name="Arachchi H."/>
            <person name="Armbruster J."/>
            <person name="Bachantsang P."/>
            <person name="Baldwin J."/>
            <person name="Barry A."/>
            <person name="Bayul T."/>
            <person name="Blitshsteyn B."/>
            <person name="Bloom T."/>
            <person name="Blye J."/>
            <person name="Boguslavskiy L."/>
            <person name="Borowsky M."/>
            <person name="Boukhgalter B."/>
            <person name="Brunache A."/>
            <person name="Butler J."/>
            <person name="Calixte N."/>
            <person name="Calvo S."/>
            <person name="Camarata J."/>
            <person name="Campo K."/>
            <person name="Chang J."/>
            <person name="Cheshatsang Y."/>
            <person name="Citroen M."/>
            <person name="Collymore A."/>
            <person name="Considine T."/>
            <person name="Cook A."/>
            <person name="Cooke P."/>
            <person name="Corum B."/>
            <person name="Cuomo C."/>
            <person name="David R."/>
            <person name="Dawoe T."/>
            <person name="Degray S."/>
            <person name="Dodge S."/>
            <person name="Dooley K."/>
            <person name="Dorje P."/>
            <person name="Dorjee K."/>
            <person name="Dorris L."/>
            <person name="Duffey N."/>
            <person name="Dupes A."/>
            <person name="Elkins T."/>
            <person name="Engels R."/>
            <person name="Erickson J."/>
            <person name="Farina A."/>
            <person name="Faro S."/>
            <person name="Ferreira P."/>
            <person name="Fischer H."/>
            <person name="Fitzgerald M."/>
            <person name="Foley K."/>
            <person name="Gage D."/>
            <person name="Galagan J."/>
            <person name="Gearin G."/>
            <person name="Gnerre S."/>
            <person name="Gnirke A."/>
            <person name="Goyette A."/>
            <person name="Graham J."/>
            <person name="Grandbois E."/>
            <person name="Gyaltsen K."/>
            <person name="Hafez N."/>
            <person name="Hagopian D."/>
            <person name="Hagos B."/>
            <person name="Hall J."/>
            <person name="Hatcher B."/>
            <person name="Heller A."/>
            <person name="Higgins H."/>
            <person name="Honan T."/>
            <person name="Horn A."/>
            <person name="Houde N."/>
            <person name="Hughes L."/>
            <person name="Hulme W."/>
            <person name="Husby E."/>
            <person name="Iliev I."/>
            <person name="Jaffe D."/>
            <person name="Jones C."/>
            <person name="Kamal M."/>
            <person name="Kamat A."/>
            <person name="Kamvysselis M."/>
            <person name="Karlsson E."/>
            <person name="Kells C."/>
            <person name="Kieu A."/>
            <person name="Kisner P."/>
            <person name="Kodira C."/>
            <person name="Kulbokas E."/>
            <person name="Labutti K."/>
            <person name="Lama D."/>
            <person name="Landers T."/>
            <person name="Leger J."/>
            <person name="Levine S."/>
            <person name="Lewis D."/>
            <person name="Lewis T."/>
            <person name="Lindblad-toh K."/>
            <person name="Liu X."/>
            <person name="Lokyitsang T."/>
            <person name="Lokyitsang Y."/>
            <person name="Lucien O."/>
            <person name="Lui A."/>
            <person name="Ma L.J."/>
            <person name="Mabbitt R."/>
            <person name="Macdonald J."/>
            <person name="Maclean C."/>
            <person name="Major J."/>
            <person name="Manning J."/>
            <person name="Marabella R."/>
            <person name="Maru K."/>
            <person name="Matthews C."/>
            <person name="Mauceli E."/>
            <person name="Mccarthy M."/>
            <person name="Mcdonough S."/>
            <person name="Mcghee T."/>
            <person name="Meldrim J."/>
            <person name="Meneus L."/>
            <person name="Mesirov J."/>
            <person name="Mihalev A."/>
            <person name="Mihova T."/>
            <person name="Mikkelsen T."/>
            <person name="Mlenga V."/>
            <person name="Moru K."/>
            <person name="Mozes J."/>
            <person name="Mulrain L."/>
            <person name="Munson G."/>
            <person name="Naylor J."/>
            <person name="Newes C."/>
            <person name="Nguyen C."/>
            <person name="Nguyen N."/>
            <person name="Nguyen T."/>
            <person name="Nicol R."/>
            <person name="Nielsen C."/>
            <person name="Nizzari M."/>
            <person name="Norbu C."/>
            <person name="Norbu N."/>
            <person name="O'donnell P."/>
            <person name="Okoawo O."/>
            <person name="O'leary S."/>
            <person name="Omotosho B."/>
            <person name="O'neill K."/>
            <person name="Osman S."/>
            <person name="Parker S."/>
            <person name="Perrin D."/>
            <person name="Phunkhang P."/>
            <person name="Piqani B."/>
            <person name="Purcell S."/>
            <person name="Rachupka T."/>
            <person name="Ramasamy U."/>
            <person name="Rameau R."/>
            <person name="Ray V."/>
            <person name="Raymond C."/>
            <person name="Retta R."/>
            <person name="Richardson S."/>
            <person name="Rise C."/>
            <person name="Rodriguez J."/>
            <person name="Rogers J."/>
            <person name="Rogov P."/>
            <person name="Rutman M."/>
            <person name="Schupbach R."/>
            <person name="Seaman C."/>
            <person name="Settipalli S."/>
            <person name="Sharpe T."/>
            <person name="Sheridan J."/>
            <person name="Sherpa N."/>
            <person name="Shi J."/>
            <person name="Smirnov S."/>
            <person name="Smith C."/>
            <person name="Sougnez C."/>
            <person name="Spencer B."/>
            <person name="Stalker J."/>
            <person name="Stange-thomann N."/>
            <person name="Stavropoulos S."/>
            <person name="Stetson K."/>
            <person name="Stone C."/>
            <person name="Stone S."/>
            <person name="Stubbs M."/>
            <person name="Talamas J."/>
            <person name="Tchuinga P."/>
            <person name="Tenzing P."/>
            <person name="Tesfaye S."/>
            <person name="Theodore J."/>
            <person name="Thoulutsang Y."/>
            <person name="Topham K."/>
            <person name="Towey S."/>
            <person name="Tsamla T."/>
            <person name="Tsomo N."/>
            <person name="Vallee D."/>
            <person name="Vassiliev H."/>
            <person name="Venkataraman V."/>
            <person name="Vinson J."/>
            <person name="Vo A."/>
            <person name="Wade C."/>
            <person name="Wang S."/>
            <person name="Wangchuk T."/>
            <person name="Wangdi T."/>
            <person name="Whittaker C."/>
            <person name="Wilkinson J."/>
            <person name="Wu Y."/>
            <person name="Wyman D."/>
            <person name="Yadav S."/>
            <person name="Yang S."/>
            <person name="Yang X."/>
            <person name="Yeager S."/>
            <person name="Yee E."/>
            <person name="Young G."/>
            <person name="Zainoun J."/>
            <person name="Zembeck L."/>
            <person name="Zimmer A."/>
            <person name="Zody M."/>
            <person name="Lander E."/>
        </authorList>
    </citation>
    <scope>NUCLEOTIDE SEQUENCE [LARGE SCALE GENOMIC DNA]</scope>
</reference>
<keyword evidence="3" id="KW-1185">Reference proteome</keyword>
<accession>H2YXB4</accession>
<sequence length="121" mass="13447">MFCCNNSACFQTVLGRRKRNKKEKTLIIPPQPHGRTSLQTNGSLLPDNRANEFHTIADARPLDDLNTYNQITSDVASEALYASIDNVQPYAVSNVQETYAEIDNPLVFTTSGEARRTDIAS</sequence>
<evidence type="ECO:0000313" key="3">
    <source>
        <dbReference type="Proteomes" id="UP000007875"/>
    </source>
</evidence>
<feature type="compositionally biased region" description="Polar residues" evidence="1">
    <location>
        <begin position="34"/>
        <end position="43"/>
    </location>
</feature>
<protein>
    <submittedName>
        <fullName evidence="2">Uncharacterized protein</fullName>
    </submittedName>
</protein>
<name>H2YXB4_CIOSA</name>
<dbReference type="AlphaFoldDB" id="H2YXB4"/>
<proteinExistence type="predicted"/>
<dbReference type="Proteomes" id="UP000007875">
    <property type="component" value="Unassembled WGS sequence"/>
</dbReference>